<protein>
    <recommendedName>
        <fullName evidence="3">Xaa-Pro dipeptidyl-peptidase C-terminal domain-containing protein</fullName>
    </recommendedName>
</protein>
<evidence type="ECO:0000256" key="1">
    <source>
        <dbReference type="ARBA" id="ARBA00022801"/>
    </source>
</evidence>
<keyword evidence="2" id="KW-0732">Signal</keyword>
<dbReference type="InterPro" id="IPR000383">
    <property type="entry name" value="Xaa-Pro-like_dom"/>
</dbReference>
<evidence type="ECO:0000313" key="5">
    <source>
        <dbReference type="Proteomes" id="UP000550401"/>
    </source>
</evidence>
<evidence type="ECO:0000256" key="2">
    <source>
        <dbReference type="SAM" id="SignalP"/>
    </source>
</evidence>
<dbReference type="InterPro" id="IPR005674">
    <property type="entry name" value="CocE/Ser_esterase"/>
</dbReference>
<dbReference type="Gene3D" id="2.60.120.260">
    <property type="entry name" value="Galactose-binding domain-like"/>
    <property type="match status" value="1"/>
</dbReference>
<evidence type="ECO:0000259" key="3">
    <source>
        <dbReference type="SMART" id="SM00939"/>
    </source>
</evidence>
<feature type="chain" id="PRO_5032872561" description="Xaa-Pro dipeptidyl-peptidase C-terminal domain-containing protein" evidence="2">
    <location>
        <begin position="20"/>
        <end position="592"/>
    </location>
</feature>
<dbReference type="RefSeq" id="WP_182532347.1">
    <property type="nucleotide sequence ID" value="NZ_JACGXL010000006.1"/>
</dbReference>
<dbReference type="EMBL" id="JACGXL010000006">
    <property type="protein sequence ID" value="MBA8889309.1"/>
    <property type="molecule type" value="Genomic_DNA"/>
</dbReference>
<feature type="domain" description="Xaa-Pro dipeptidyl-peptidase C-terminal" evidence="3">
    <location>
        <begin position="328"/>
        <end position="582"/>
    </location>
</feature>
<proteinExistence type="predicted"/>
<dbReference type="NCBIfam" id="TIGR00976">
    <property type="entry name" value="CocE_NonD"/>
    <property type="match status" value="1"/>
</dbReference>
<keyword evidence="5" id="KW-1185">Reference proteome</keyword>
<organism evidence="4 5">
    <name type="scientific">Dokdonella fugitiva</name>
    <dbReference type="NCBI Taxonomy" id="328517"/>
    <lineage>
        <taxon>Bacteria</taxon>
        <taxon>Pseudomonadati</taxon>
        <taxon>Pseudomonadota</taxon>
        <taxon>Gammaproteobacteria</taxon>
        <taxon>Lysobacterales</taxon>
        <taxon>Rhodanobacteraceae</taxon>
        <taxon>Dokdonella</taxon>
    </lineage>
</organism>
<dbReference type="Gene3D" id="3.40.50.1820">
    <property type="entry name" value="alpha/beta hydrolase"/>
    <property type="match status" value="1"/>
</dbReference>
<dbReference type="GO" id="GO:0008239">
    <property type="term" value="F:dipeptidyl-peptidase activity"/>
    <property type="evidence" value="ECO:0007669"/>
    <property type="project" value="InterPro"/>
</dbReference>
<dbReference type="Gene3D" id="1.10.3020.10">
    <property type="entry name" value="alpha-amino acid ester hydrolase ( Helical cap domain)"/>
    <property type="match status" value="1"/>
</dbReference>
<dbReference type="InterPro" id="IPR013736">
    <property type="entry name" value="Xaa-Pro_dipept_C"/>
</dbReference>
<dbReference type="InterPro" id="IPR029058">
    <property type="entry name" value="AB_hydrolase_fold"/>
</dbReference>
<dbReference type="AlphaFoldDB" id="A0A839F691"/>
<comment type="caution">
    <text evidence="4">The sequence shown here is derived from an EMBL/GenBank/DDBJ whole genome shotgun (WGS) entry which is preliminary data.</text>
</comment>
<dbReference type="SMART" id="SM00939">
    <property type="entry name" value="PepX_C"/>
    <property type="match status" value="1"/>
</dbReference>
<feature type="signal peptide" evidence="2">
    <location>
        <begin position="1"/>
        <end position="19"/>
    </location>
</feature>
<sequence>MRFAVLLILFASLAAPVHAEDAATPPSIDIQLRLRIPMRDGVRLNANLYRPHAQEAPLPVIFCLNPYIADLVQPIGSYFAQHGYVFVAVDSRGRNGSEGEFRSWTHEGRDGYDVVEWLAKQPWSNGKVGAWGGSYLGFTQWSTVKERPPHLLTIVPTASVRPGLDFPSAGGIHYSYDTQWITFVSGVALNEKLFGDGAYWRDKFGERYLDNAPFRSLDRIVGNPSPIFQEYLRHPSFDDYWRALAPSAEQYAKLDLPILTITGHWDDDQIGAMSYYGEHMKYGSEAARAKHYLVIGPWDHVGTRRPQKELAGLKFADASVIDIKQLHVDWYDWVLKGGARPKFLEQRVAYYVTGEEKWKYAARLEDVANERRSYFLGSDGHAGDVFHSGTLAASAPAEAAPDGYVYDPLDLRPGKVELARGDVDNGLVDQTDAFDLYGAGVVYHSEPFADAVELSGAPKASLWLALDAPDTDFQVFLQEVRADGTAVFLSGSMLRARYRESLSHPRPVVPGAVQRYDFDRMTFVSRRLAKGSRLRFVLRAVNSIQFEKNYNSGGDVADETAANARTVHVRVYHDAAHPSALEVPLVIAPARG</sequence>
<dbReference type="Proteomes" id="UP000550401">
    <property type="component" value="Unassembled WGS sequence"/>
</dbReference>
<keyword evidence="1" id="KW-0378">Hydrolase</keyword>
<dbReference type="InterPro" id="IPR008979">
    <property type="entry name" value="Galactose-bd-like_sf"/>
</dbReference>
<dbReference type="Pfam" id="PF08530">
    <property type="entry name" value="PepX_C"/>
    <property type="match status" value="1"/>
</dbReference>
<accession>A0A839F691</accession>
<evidence type="ECO:0000313" key="4">
    <source>
        <dbReference type="EMBL" id="MBA8889309.1"/>
    </source>
</evidence>
<dbReference type="SUPFAM" id="SSF53474">
    <property type="entry name" value="alpha/beta-Hydrolases"/>
    <property type="match status" value="1"/>
</dbReference>
<reference evidence="4 5" key="1">
    <citation type="submission" date="2020-07" db="EMBL/GenBank/DDBJ databases">
        <title>Genomic Encyclopedia of Type Strains, Phase IV (KMG-V): Genome sequencing to study the core and pangenomes of soil and plant-associated prokaryotes.</title>
        <authorList>
            <person name="Whitman W."/>
        </authorList>
    </citation>
    <scope>NUCLEOTIDE SEQUENCE [LARGE SCALE GENOMIC DNA]</scope>
    <source>
        <strain evidence="4 5">RH2WT43</strain>
    </source>
</reference>
<gene>
    <name evidence="4" type="ORF">FHW12_003552</name>
</gene>
<name>A0A839F691_9GAMM</name>
<dbReference type="SUPFAM" id="SSF49785">
    <property type="entry name" value="Galactose-binding domain-like"/>
    <property type="match status" value="1"/>
</dbReference>
<dbReference type="Pfam" id="PF02129">
    <property type="entry name" value="Peptidase_S15"/>
    <property type="match status" value="1"/>
</dbReference>